<dbReference type="CDD" id="cd03506">
    <property type="entry name" value="Delta6-FADS-like"/>
    <property type="match status" value="1"/>
</dbReference>
<evidence type="ECO:0000256" key="8">
    <source>
        <dbReference type="SAM" id="Phobius"/>
    </source>
</evidence>
<dbReference type="GO" id="GO:0016717">
    <property type="term" value="F:oxidoreductase activity, acting on paired donors, with oxidation of a pair of donors resulting in the reduction of molecular oxygen to two molecules of water"/>
    <property type="evidence" value="ECO:0007669"/>
    <property type="project" value="TreeGrafter"/>
</dbReference>
<feature type="transmembrane region" description="Helical" evidence="8">
    <location>
        <begin position="240"/>
        <end position="260"/>
    </location>
</feature>
<evidence type="ECO:0000256" key="7">
    <source>
        <dbReference type="ARBA" id="ARBA00023136"/>
    </source>
</evidence>
<feature type="domain" description="Cytochrome b5 heme-binding" evidence="9">
    <location>
        <begin position="21"/>
        <end position="70"/>
    </location>
</feature>
<dbReference type="SUPFAM" id="SSF55856">
    <property type="entry name" value="Cytochrome b5-like heme/steroid binding domain"/>
    <property type="match status" value="1"/>
</dbReference>
<dbReference type="EMBL" id="JAQMWT010000421">
    <property type="protein sequence ID" value="KAJ8601547.1"/>
    <property type="molecule type" value="Genomic_DNA"/>
</dbReference>
<organism evidence="11 12">
    <name type="scientific">Chrysophaeum taylorii</name>
    <dbReference type="NCBI Taxonomy" id="2483200"/>
    <lineage>
        <taxon>Eukaryota</taxon>
        <taxon>Sar</taxon>
        <taxon>Stramenopiles</taxon>
        <taxon>Ochrophyta</taxon>
        <taxon>Pelagophyceae</taxon>
        <taxon>Pelagomonadales</taxon>
        <taxon>Pelagomonadaceae</taxon>
        <taxon>Chrysophaeum</taxon>
    </lineage>
</organism>
<dbReference type="PANTHER" id="PTHR19353">
    <property type="entry name" value="FATTY ACID DESATURASE 2"/>
    <property type="match status" value="1"/>
</dbReference>
<dbReference type="PANTHER" id="PTHR19353:SF88">
    <property type="entry name" value="DELTA(5) FATTY ACID DESATURASE FAT-4"/>
    <property type="match status" value="1"/>
</dbReference>
<dbReference type="InterPro" id="IPR012171">
    <property type="entry name" value="Fatty_acid_desaturase"/>
</dbReference>
<comment type="subcellular location">
    <subcellularLocation>
        <location evidence="1">Membrane</location>
        <topology evidence="1">Multi-pass membrane protein</topology>
    </subcellularLocation>
</comment>
<evidence type="ECO:0000256" key="4">
    <source>
        <dbReference type="ARBA" id="ARBA00022989"/>
    </source>
</evidence>
<keyword evidence="4 8" id="KW-1133">Transmembrane helix</keyword>
<evidence type="ECO:0000259" key="10">
    <source>
        <dbReference type="Pfam" id="PF00487"/>
    </source>
</evidence>
<dbReference type="GO" id="GO:0006629">
    <property type="term" value="P:lipid metabolic process"/>
    <property type="evidence" value="ECO:0007669"/>
    <property type="project" value="UniProtKB-KW"/>
</dbReference>
<dbReference type="PIRSF" id="PIRSF015921">
    <property type="entry name" value="FA_sphinglp_des"/>
    <property type="match status" value="1"/>
</dbReference>
<evidence type="ECO:0000313" key="12">
    <source>
        <dbReference type="Proteomes" id="UP001230188"/>
    </source>
</evidence>
<proteinExistence type="inferred from homology"/>
<evidence type="ECO:0000259" key="9">
    <source>
        <dbReference type="Pfam" id="PF00173"/>
    </source>
</evidence>
<accession>A0AAD7UAY1</accession>
<evidence type="ECO:0000256" key="6">
    <source>
        <dbReference type="ARBA" id="ARBA00023098"/>
    </source>
</evidence>
<name>A0AAD7UAY1_9STRA</name>
<evidence type="ECO:0000313" key="11">
    <source>
        <dbReference type="EMBL" id="KAJ8601547.1"/>
    </source>
</evidence>
<gene>
    <name evidence="11" type="ORF">CTAYLR_005224</name>
</gene>
<sequence length="420" mass="47543">MGKGGQLTRGAVVAAARDETVLIEGELYDVSDFRHPGGSIVKFLTGAGDATEAFKEFHGRSKKAKAMLKALPHKKATNAEMKARGFNGEEAMSKDFAKLRSDLEAEGFFESSPSEVFYRLSEIVVMHVLGLYLLMKTPYYFASITILGIVSGRCGWLMHEGGHYSLTANIAVDKFLQEVLYGVGCGMSAAWWRVQHNKHHAAPQKLKHDVDLDTLPLVAFNAKIAEDAEGVVKFWLKLQGVLFIPVSCFLVALGWQYFLHPRYVLRAKKYREAFFIILRNLLIFGVVLKGYSWPAALVTYFLYGQIASSYIFTNFALSHSHLPVTEPTKYLNWTEYAAKHTTNIAPNFLINWWMAYLNFQIEHHLFPSMPQFRHRTIAPRVKALFEKHGLPYDVRPYFSCLGETLWNLHVVGNDSHAKVE</sequence>
<evidence type="ECO:0000256" key="1">
    <source>
        <dbReference type="ARBA" id="ARBA00004141"/>
    </source>
</evidence>
<evidence type="ECO:0000256" key="3">
    <source>
        <dbReference type="ARBA" id="ARBA00022692"/>
    </source>
</evidence>
<keyword evidence="12" id="KW-1185">Reference proteome</keyword>
<dbReference type="AlphaFoldDB" id="A0AAD7UAY1"/>
<keyword evidence="6" id="KW-0443">Lipid metabolism</keyword>
<feature type="transmembrane region" description="Helical" evidence="8">
    <location>
        <begin position="139"/>
        <end position="158"/>
    </location>
</feature>
<dbReference type="InterPro" id="IPR005804">
    <property type="entry name" value="FA_desaturase_dom"/>
</dbReference>
<keyword evidence="7 8" id="KW-0472">Membrane</keyword>
<dbReference type="Pfam" id="PF00487">
    <property type="entry name" value="FA_desaturase"/>
    <property type="match status" value="1"/>
</dbReference>
<dbReference type="Pfam" id="PF00173">
    <property type="entry name" value="Cyt-b5"/>
    <property type="match status" value="1"/>
</dbReference>
<dbReference type="GO" id="GO:0016020">
    <property type="term" value="C:membrane"/>
    <property type="evidence" value="ECO:0007669"/>
    <property type="project" value="UniProtKB-SubCell"/>
</dbReference>
<comment type="similarity">
    <text evidence="2">Belongs to the fatty acid desaturase type 1 family.</text>
</comment>
<evidence type="ECO:0000256" key="5">
    <source>
        <dbReference type="ARBA" id="ARBA00023002"/>
    </source>
</evidence>
<reference evidence="11" key="1">
    <citation type="submission" date="2023-01" db="EMBL/GenBank/DDBJ databases">
        <title>Metagenome sequencing of chrysophaentin producing Chrysophaeum taylorii.</title>
        <authorList>
            <person name="Davison J."/>
            <person name="Bewley C."/>
        </authorList>
    </citation>
    <scope>NUCLEOTIDE SEQUENCE</scope>
    <source>
        <strain evidence="11">NIES-1699</strain>
    </source>
</reference>
<dbReference type="Gene3D" id="3.10.120.10">
    <property type="entry name" value="Cytochrome b5-like heme/steroid binding domain"/>
    <property type="match status" value="1"/>
</dbReference>
<comment type="caution">
    <text evidence="11">The sequence shown here is derived from an EMBL/GenBank/DDBJ whole genome shotgun (WGS) entry which is preliminary data.</text>
</comment>
<dbReference type="InterPro" id="IPR036400">
    <property type="entry name" value="Cyt_B5-like_heme/steroid_sf"/>
</dbReference>
<dbReference type="InterPro" id="IPR001199">
    <property type="entry name" value="Cyt_B5-like_heme/steroid-bd"/>
</dbReference>
<evidence type="ECO:0000256" key="2">
    <source>
        <dbReference type="ARBA" id="ARBA00009295"/>
    </source>
</evidence>
<feature type="domain" description="Fatty acid desaturase" evidence="10">
    <location>
        <begin position="142"/>
        <end position="394"/>
    </location>
</feature>
<keyword evidence="5" id="KW-0560">Oxidoreductase</keyword>
<dbReference type="Proteomes" id="UP001230188">
    <property type="component" value="Unassembled WGS sequence"/>
</dbReference>
<protein>
    <submittedName>
        <fullName evidence="11">Uncharacterized protein</fullName>
    </submittedName>
</protein>
<keyword evidence="3 8" id="KW-0812">Transmembrane</keyword>